<dbReference type="STRING" id="1915309.AXG55_05890"/>
<reference evidence="1 2" key="1">
    <citation type="submission" date="2016-10" db="EMBL/GenBank/DDBJ databases">
        <title>Silvanigrella aquatica sp. nov., isolated from a freshwater lake located in the Black Forest, Germany, description of Silvanigrellaceae fam. nov., Silvanigrellales ord. nov., reclassification of the order Bdellovibrionales in the class Oligoflexia, reclassification of the families Bacteriovoracaceae and Halobacteriovoraceae in the new order Bacteriovoracales ord. nov., and reclassification of the family Pseudobacteriovoracaceae in the order Oligoflexiales.</title>
        <authorList>
            <person name="Hahn M.W."/>
            <person name="Schmidt J."/>
            <person name="Koll U."/>
            <person name="Rohde M."/>
            <person name="Verbag S."/>
            <person name="Pitt A."/>
            <person name="Nakai R."/>
            <person name="Naganuma T."/>
            <person name="Lang E."/>
        </authorList>
    </citation>
    <scope>NUCLEOTIDE SEQUENCE [LARGE SCALE GENOMIC DNA]</scope>
    <source>
        <strain evidence="1 2">MWH-Nonnen-W8red</strain>
    </source>
</reference>
<dbReference type="EMBL" id="CP017834">
    <property type="protein sequence ID" value="APJ03459.1"/>
    <property type="molecule type" value="Genomic_DNA"/>
</dbReference>
<name>A0A1L4CZT4_9BACT</name>
<accession>A0A1L4CZT4</accession>
<sequence length="101" mass="11033">MIKEFSVSASSANDFVKKVTDSLSTRELGKIASISLSGENVIICFSKLGKSEVIFTLKSTENGFQCIHKSEKISFTHKAFRSDIENKLSKVLESNGAIVNS</sequence>
<dbReference type="AlphaFoldDB" id="A0A1L4CZT4"/>
<organism evidence="1 2">
    <name type="scientific">Silvanigrella aquatica</name>
    <dbReference type="NCBI Taxonomy" id="1915309"/>
    <lineage>
        <taxon>Bacteria</taxon>
        <taxon>Pseudomonadati</taxon>
        <taxon>Bdellovibrionota</taxon>
        <taxon>Oligoflexia</taxon>
        <taxon>Silvanigrellales</taxon>
        <taxon>Silvanigrellaceae</taxon>
        <taxon>Silvanigrella</taxon>
    </lineage>
</organism>
<dbReference type="Proteomes" id="UP000184731">
    <property type="component" value="Chromosome"/>
</dbReference>
<protein>
    <submittedName>
        <fullName evidence="1">Uncharacterized protein</fullName>
    </submittedName>
</protein>
<proteinExistence type="predicted"/>
<evidence type="ECO:0000313" key="1">
    <source>
        <dbReference type="EMBL" id="APJ03459.1"/>
    </source>
</evidence>
<gene>
    <name evidence="1" type="ORF">AXG55_05890</name>
</gene>
<dbReference type="OrthoDB" id="5296077at2"/>
<dbReference type="RefSeq" id="WP_148697194.1">
    <property type="nucleotide sequence ID" value="NZ_CP017834.1"/>
</dbReference>
<keyword evidence="2" id="KW-1185">Reference proteome</keyword>
<dbReference type="KEGG" id="saqi:AXG55_05890"/>
<evidence type="ECO:0000313" key="2">
    <source>
        <dbReference type="Proteomes" id="UP000184731"/>
    </source>
</evidence>